<feature type="domain" description="TRAPPC10/Trs130 C-terminal" evidence="1">
    <location>
        <begin position="512"/>
        <end position="601"/>
    </location>
</feature>
<name>A0A4P9Z0Z3_9FUNG</name>
<dbReference type="GO" id="GO:0034498">
    <property type="term" value="P:early endosome to Golgi transport"/>
    <property type="evidence" value="ECO:0007669"/>
    <property type="project" value="TreeGrafter"/>
</dbReference>
<accession>A0A4P9Z0Z3</accession>
<dbReference type="PANTHER" id="PTHR13251">
    <property type="entry name" value="EPILEPSY HOLOPROSENCEPHALY CANDIDATE 1/TMEM1"/>
    <property type="match status" value="1"/>
</dbReference>
<evidence type="ECO:0000313" key="2">
    <source>
        <dbReference type="EMBL" id="RKP26127.1"/>
    </source>
</evidence>
<organism evidence="2 3">
    <name type="scientific">Syncephalis pseudoplumigaleata</name>
    <dbReference type="NCBI Taxonomy" id="1712513"/>
    <lineage>
        <taxon>Eukaryota</taxon>
        <taxon>Fungi</taxon>
        <taxon>Fungi incertae sedis</taxon>
        <taxon>Zoopagomycota</taxon>
        <taxon>Zoopagomycotina</taxon>
        <taxon>Zoopagomycetes</taxon>
        <taxon>Zoopagales</taxon>
        <taxon>Piptocephalidaceae</taxon>
        <taxon>Syncephalis</taxon>
    </lineage>
</organism>
<protein>
    <recommendedName>
        <fullName evidence="1">TRAPPC10/Trs130 C-terminal domain-containing protein</fullName>
    </recommendedName>
</protein>
<dbReference type="EMBL" id="KZ989508">
    <property type="protein sequence ID" value="RKP26127.1"/>
    <property type="molecule type" value="Genomic_DNA"/>
</dbReference>
<reference evidence="3" key="1">
    <citation type="journal article" date="2018" name="Nat. Microbiol.">
        <title>Leveraging single-cell genomics to expand the fungal tree of life.</title>
        <authorList>
            <person name="Ahrendt S.R."/>
            <person name="Quandt C.A."/>
            <person name="Ciobanu D."/>
            <person name="Clum A."/>
            <person name="Salamov A."/>
            <person name="Andreopoulos B."/>
            <person name="Cheng J.F."/>
            <person name="Woyke T."/>
            <person name="Pelin A."/>
            <person name="Henrissat B."/>
            <person name="Reynolds N.K."/>
            <person name="Benny G.L."/>
            <person name="Smith M.E."/>
            <person name="James T.Y."/>
            <person name="Grigoriev I.V."/>
        </authorList>
    </citation>
    <scope>NUCLEOTIDE SEQUENCE [LARGE SCALE GENOMIC DNA]</scope>
    <source>
        <strain evidence="3">Benny S71-1</strain>
    </source>
</reference>
<gene>
    <name evidence="2" type="ORF">SYNPS1DRAFT_28164</name>
</gene>
<dbReference type="GO" id="GO:1990071">
    <property type="term" value="C:TRAPPII protein complex"/>
    <property type="evidence" value="ECO:0007669"/>
    <property type="project" value="InterPro"/>
</dbReference>
<dbReference type="OrthoDB" id="10256906at2759"/>
<dbReference type="GO" id="GO:0006891">
    <property type="term" value="P:intra-Golgi vesicle-mediated transport"/>
    <property type="evidence" value="ECO:0007669"/>
    <property type="project" value="TreeGrafter"/>
</dbReference>
<dbReference type="PANTHER" id="PTHR13251:SF3">
    <property type="entry name" value="TRAFFICKING PROTEIN PARTICLE COMPLEX SUBUNIT 10"/>
    <property type="match status" value="1"/>
</dbReference>
<dbReference type="AlphaFoldDB" id="A0A4P9Z0Z3"/>
<dbReference type="Proteomes" id="UP000278143">
    <property type="component" value="Unassembled WGS sequence"/>
</dbReference>
<dbReference type="Pfam" id="PF24965">
    <property type="entry name" value="TRS130_4HB"/>
    <property type="match status" value="1"/>
</dbReference>
<dbReference type="Pfam" id="PF12584">
    <property type="entry name" value="TRAPPC10"/>
    <property type="match status" value="1"/>
</dbReference>
<sequence>MASTGTTQPLSPMFALTILDKIDAAEMLGIEVALDSTLTQDFSYDQIILELKGENNERLVQLVTGEGILAPGINKTTLYCDHAETGDYTTQALTMTVGELVFKADFEGGSAKPKTFRISAPESSLSASLSLASSDDIDTATRFRVEICTRKHTIVEGEASLVISTEGVTFPTMESIEMTKSDVDKTSTSTTMITMAVVVVVVDTVHMTPTTNESMELVCPLPACDSGELCEWFVPFEHTRLTHKVKHADQYEQVKLLITYTTRDDKSFSFSLLETMDFSVPLSMRPIVYSLEKHNGGARRAYARMIATSTLVKVDIICDGAVPVRMLSCTPSLSEGVRLLNEPPTSAYQSILFAQSRSALTYRLEQDASDASAQMTLQVRYRLLSDEAAVHVNVLLEEALEAAGLAQYKWLVIEHTRSLLENAVVDLNAIGLIDAISTEHLNAASYAPLFVHESEPLQRRLTDCLTEFFKEHPHIPIKQDILDEAASMNRSLTCNITLPTRQLITTAELIPACRELVIEESCSCRIVIMQTGLAPSADGTPMTSELSFDLDGGREQWIIAGQKRARFTMEPGQTREFTVTLVPMKTGLLPVPALRLRYLAAPCPAPIAHVKHMADILVKPKQHGASFFLDKL</sequence>
<dbReference type="InterPro" id="IPR022233">
    <property type="entry name" value="TRAPPC10/Trs130_C"/>
</dbReference>
<evidence type="ECO:0000313" key="3">
    <source>
        <dbReference type="Proteomes" id="UP000278143"/>
    </source>
</evidence>
<keyword evidence="3" id="KW-1185">Reference proteome</keyword>
<dbReference type="GO" id="GO:0005829">
    <property type="term" value="C:cytosol"/>
    <property type="evidence" value="ECO:0007669"/>
    <property type="project" value="GOC"/>
</dbReference>
<evidence type="ECO:0000259" key="1">
    <source>
        <dbReference type="Pfam" id="PF12584"/>
    </source>
</evidence>
<proteinExistence type="predicted"/>
<dbReference type="InterPro" id="IPR045126">
    <property type="entry name" value="TRAPPC10/Trs130"/>
</dbReference>